<reference evidence="3 4" key="1">
    <citation type="journal article" date="2024" name="Appl. Environ. Microbiol.">
        <title>Pontiella agarivorans sp. nov., a novel marine anaerobic bacterium capable of degrading macroalgal polysaccharides and fixing nitrogen.</title>
        <authorList>
            <person name="Liu N."/>
            <person name="Kivenson V."/>
            <person name="Peng X."/>
            <person name="Cui Z."/>
            <person name="Lankiewicz T.S."/>
            <person name="Gosselin K.M."/>
            <person name="English C.J."/>
            <person name="Blair E.M."/>
            <person name="O'Malley M.A."/>
            <person name="Valentine D.L."/>
        </authorList>
    </citation>
    <scope>NUCLEOTIDE SEQUENCE [LARGE SCALE GENOMIC DNA]</scope>
    <source>
        <strain evidence="3 4">NLcol2</strain>
    </source>
</reference>
<dbReference type="Gene3D" id="2.170.130.20">
    <property type="entry name" value="LCCL-like domain"/>
    <property type="match status" value="1"/>
</dbReference>
<dbReference type="Pfam" id="PF03815">
    <property type="entry name" value="LCCL"/>
    <property type="match status" value="1"/>
</dbReference>
<dbReference type="InterPro" id="IPR015943">
    <property type="entry name" value="WD40/YVTN_repeat-like_dom_sf"/>
</dbReference>
<feature type="chain" id="PRO_5046354669" evidence="1">
    <location>
        <begin position="20"/>
        <end position="1148"/>
    </location>
</feature>
<evidence type="ECO:0000259" key="2">
    <source>
        <dbReference type="Pfam" id="PF03815"/>
    </source>
</evidence>
<dbReference type="SUPFAM" id="SSF110296">
    <property type="entry name" value="Oligoxyloglucan reducing end-specific cellobiohydrolase"/>
    <property type="match status" value="1"/>
</dbReference>
<dbReference type="SUPFAM" id="SSF69848">
    <property type="entry name" value="LCCL domain"/>
    <property type="match status" value="1"/>
</dbReference>
<dbReference type="InterPro" id="IPR013783">
    <property type="entry name" value="Ig-like_fold"/>
</dbReference>
<dbReference type="Pfam" id="PF17164">
    <property type="entry name" value="DUF5122"/>
    <property type="match status" value="1"/>
</dbReference>
<comment type="caution">
    <text evidence="3">The sequence shown here is derived from an EMBL/GenBank/DDBJ whole genome shotgun (WGS) entry which is preliminary data.</text>
</comment>
<dbReference type="Gene3D" id="2.80.10.50">
    <property type="match status" value="1"/>
</dbReference>
<keyword evidence="4" id="KW-1185">Reference proteome</keyword>
<feature type="domain" description="LCCL" evidence="2">
    <location>
        <begin position="52"/>
        <end position="107"/>
    </location>
</feature>
<evidence type="ECO:0000313" key="4">
    <source>
        <dbReference type="Proteomes" id="UP001290861"/>
    </source>
</evidence>
<evidence type="ECO:0000256" key="1">
    <source>
        <dbReference type="SAM" id="SignalP"/>
    </source>
</evidence>
<protein>
    <submittedName>
        <fullName evidence="3">LCCL domain-containing protein</fullName>
    </submittedName>
</protein>
<dbReference type="Proteomes" id="UP001290861">
    <property type="component" value="Unassembled WGS sequence"/>
</dbReference>
<dbReference type="EMBL" id="JARVCO010000012">
    <property type="protein sequence ID" value="MDZ8119926.1"/>
    <property type="molecule type" value="Genomic_DNA"/>
</dbReference>
<proteinExistence type="predicted"/>
<sequence>MKTFVLSFLLLFFVSISHATLPPGVTPTPAPATASGLSGGPFYYEVTGSTVGFVYGTDFYAGNSSIATAAVHDGLLADGETGVIELTLVGRLKPVGSTQNGITSYGYNFSLPCFEMELCVVADFSIISQPQGGVLAAGTPITLSVGVDGTGHTFQWYIGEPGDITQPVPANNSSNLTVTAANPPSTYWVEISNASGSVSSLGATVAAFVTEPSNDWQDITVNVQGALSPDNEIGPLLATGSELYVLGDTGIFRTSDNGNSFSTLNTVSGAGYDLGLTALRFVERAGDYIYVGTDPGSYTATLGYTAMHRLQPGDTVWEQAAQPGLTGPINVSVDDVSYDPGSDMYYAASAFAGCYVSSNGLHWTERRNGLPETGLPYGAFVNARSVDAHEGKVFLNLYSVLAENNGGVYVSEDHGLSWTRSGGVGGTPGGLVRFGSRLLYATSGPATPDDGVYYTDDGGNWKYSPFLGHGFNIRANSTHLFTARERQLLFSATDGLTWDALDDLNLPADFYADWIEPSETHLFLYGTDSQGPRLYRRTLASLNLSPATQFVVDPSEAGSTVYANPGQTLFFSGLAGGANISYQWKIGGVDIPGATAPDLNLEVTDETEGNLTLEVSGDGGTIESQPILITRIPAEPGFQDMRFVQPPLPMQGSLVLYDDYRVLQIEAPRMQLLSTNGQVLVRNELIGDSRIRRGFIDSQGRLVGFGEFSVVRLDPDTLTPDPSFTNVAFSGVGGTTNTTIRLNDVIELPGQGYLCAVNNNTTLNGVGVPSLVLLDYDGVQVPGFINPFINYSPSYAPSALQLELTPAGKILVQVASAKWANGDSIPSMGLVRLESSGARDLSFSQNNDNIPIANRTLRFFTQQPDGKILYSVDNSRYRPKRLNADGTYDAGFNGDDTDFERTIFGFITEPSGKVVVYGEFEAYGAQRAIGHARLLSNGDFDPTYNAEEGFKFYNTQKAVGDAVYDDRGFVYYVSSDGGGYRVSGQTGVVRVFVGEESEPSVLDLYLEPFGLPAGQQGEEDDPDGDGFKNIFELAYQTDPSAGNDAVELLPGAGSESGAVLNGILGSAVLDPAKTYYTQTVRLPKNPPAGVTVRPVSTDTLPLFGNGSSTLVAYGAPIDEGDTILQTYYQAEDMSVAPRGYFTVEAFLD</sequence>
<dbReference type="InterPro" id="IPR013431">
    <property type="entry name" value="Delta_60_rpt"/>
</dbReference>
<accession>A0ABU5N0P4</accession>
<dbReference type="Gene3D" id="2.130.10.10">
    <property type="entry name" value="YVTN repeat-like/Quinoprotein amine dehydrogenase"/>
    <property type="match status" value="1"/>
</dbReference>
<name>A0ABU5N0P4_9BACT</name>
<evidence type="ECO:0000313" key="3">
    <source>
        <dbReference type="EMBL" id="MDZ8119926.1"/>
    </source>
</evidence>
<organism evidence="3 4">
    <name type="scientific">Pontiella agarivorans</name>
    <dbReference type="NCBI Taxonomy" id="3038953"/>
    <lineage>
        <taxon>Bacteria</taxon>
        <taxon>Pseudomonadati</taxon>
        <taxon>Kiritimatiellota</taxon>
        <taxon>Kiritimatiellia</taxon>
        <taxon>Kiritimatiellales</taxon>
        <taxon>Pontiellaceae</taxon>
        <taxon>Pontiella</taxon>
    </lineage>
</organism>
<dbReference type="Gene3D" id="2.60.40.10">
    <property type="entry name" value="Immunoglobulins"/>
    <property type="match status" value="1"/>
</dbReference>
<dbReference type="InterPro" id="IPR004043">
    <property type="entry name" value="LCCL"/>
</dbReference>
<feature type="signal peptide" evidence="1">
    <location>
        <begin position="1"/>
        <end position="19"/>
    </location>
</feature>
<dbReference type="InterPro" id="IPR036609">
    <property type="entry name" value="LCCL_sf"/>
</dbReference>
<keyword evidence="1" id="KW-0732">Signal</keyword>
<dbReference type="RefSeq" id="WP_322609708.1">
    <property type="nucleotide sequence ID" value="NZ_JARVCO010000012.1"/>
</dbReference>
<gene>
    <name evidence="3" type="ORF">P9H32_14950</name>
</gene>